<organism evidence="1 2">
    <name type="scientific">Sphingomonas populi</name>
    <dbReference type="NCBI Taxonomy" id="2484750"/>
    <lineage>
        <taxon>Bacteria</taxon>
        <taxon>Pseudomonadati</taxon>
        <taxon>Pseudomonadota</taxon>
        <taxon>Alphaproteobacteria</taxon>
        <taxon>Sphingomonadales</taxon>
        <taxon>Sphingomonadaceae</taxon>
        <taxon>Sphingomonas</taxon>
    </lineage>
</organism>
<keyword evidence="2" id="KW-1185">Reference proteome</keyword>
<sequence length="174" mass="19986">MKAIKINHHHSVYDSFEPMWQEDACQLIQQEADKIAPEPPIGFDIWDARKRRKIVRDTVDGVSVTHSLHRAPNAWCVYQTRTIKSEHFVVVVEQWWEWDYDAAMPFPYACYQPQGYSIWDDITGDSVGLTLKGSLAHFLTFAKLDRDTANAIIDQCEDDGEISVTDAMLARLTI</sequence>
<name>A0A4Q6XZZ2_9SPHN</name>
<evidence type="ECO:0000313" key="1">
    <source>
        <dbReference type="EMBL" id="RZF66523.1"/>
    </source>
</evidence>
<reference evidence="1 2" key="1">
    <citation type="submission" date="2019-02" db="EMBL/GenBank/DDBJ databases">
        <authorList>
            <person name="Li Y."/>
        </authorList>
    </citation>
    <scope>NUCLEOTIDE SEQUENCE [LARGE SCALE GENOMIC DNA]</scope>
    <source>
        <strain evidence="1 2">3-7</strain>
    </source>
</reference>
<dbReference type="RefSeq" id="WP_130154877.1">
    <property type="nucleotide sequence ID" value="NZ_SGIS01000001.1"/>
</dbReference>
<proteinExistence type="predicted"/>
<dbReference type="Proteomes" id="UP000292085">
    <property type="component" value="Unassembled WGS sequence"/>
</dbReference>
<dbReference type="AlphaFoldDB" id="A0A4Q6XZZ2"/>
<comment type="caution">
    <text evidence="1">The sequence shown here is derived from an EMBL/GenBank/DDBJ whole genome shotgun (WGS) entry which is preliminary data.</text>
</comment>
<gene>
    <name evidence="1" type="ORF">EWE75_01330</name>
</gene>
<accession>A0A4Q6XZZ2</accession>
<dbReference type="EMBL" id="SGIS01000001">
    <property type="protein sequence ID" value="RZF66523.1"/>
    <property type="molecule type" value="Genomic_DNA"/>
</dbReference>
<evidence type="ECO:0000313" key="2">
    <source>
        <dbReference type="Proteomes" id="UP000292085"/>
    </source>
</evidence>
<protein>
    <submittedName>
        <fullName evidence="1">Uncharacterized protein</fullName>
    </submittedName>
</protein>